<name>T0GDR4_9SPHN</name>
<evidence type="ECO:0008006" key="3">
    <source>
        <dbReference type="Google" id="ProtNLM"/>
    </source>
</evidence>
<dbReference type="SUPFAM" id="SSF54593">
    <property type="entry name" value="Glyoxalase/Bleomycin resistance protein/Dihydroxybiphenyl dioxygenase"/>
    <property type="match status" value="1"/>
</dbReference>
<keyword evidence="2" id="KW-1185">Reference proteome</keyword>
<dbReference type="AlphaFoldDB" id="T0GDR4"/>
<dbReference type="eggNOG" id="COG0346">
    <property type="taxonomic scope" value="Bacteria"/>
</dbReference>
<evidence type="ECO:0000313" key="2">
    <source>
        <dbReference type="Proteomes" id="UP000015524"/>
    </source>
</evidence>
<dbReference type="RefSeq" id="WP_021244815.1">
    <property type="nucleotide sequence ID" value="NZ_ATIB01000054.1"/>
</dbReference>
<protein>
    <recommendedName>
        <fullName evidence="3">VOC domain-containing protein</fullName>
    </recommendedName>
</protein>
<dbReference type="InterPro" id="IPR029068">
    <property type="entry name" value="Glyas_Bleomycin-R_OHBP_Dase"/>
</dbReference>
<reference evidence="1 2" key="1">
    <citation type="journal article" date="2013" name="Genome Announc.">
        <title>Draft Genome Sequence of a Hexachlorocyclohexane-Degrading Bacterium, Sphingobium baderi Strain LL03T.</title>
        <authorList>
            <person name="Kaur J."/>
            <person name="Verma H."/>
            <person name="Tripathi C."/>
            <person name="Khurana J.P."/>
            <person name="Lal R."/>
        </authorList>
    </citation>
    <scope>NUCLEOTIDE SEQUENCE [LARGE SCALE GENOMIC DNA]</scope>
    <source>
        <strain evidence="1 2">LL03</strain>
    </source>
</reference>
<gene>
    <name evidence="1" type="ORF">L485_09665</name>
</gene>
<dbReference type="Proteomes" id="UP000015524">
    <property type="component" value="Unassembled WGS sequence"/>
</dbReference>
<dbReference type="Gene3D" id="3.10.180.10">
    <property type="entry name" value="2,3-Dihydroxybiphenyl 1,2-Dioxygenase, domain 1"/>
    <property type="match status" value="1"/>
</dbReference>
<proteinExistence type="predicted"/>
<dbReference type="PATRIC" id="fig|1114964.3.peg.1884"/>
<comment type="caution">
    <text evidence="1">The sequence shown here is derived from an EMBL/GenBank/DDBJ whole genome shotgun (WGS) entry which is preliminary data.</text>
</comment>
<organism evidence="1 2">
    <name type="scientific">Sphingobium baderi LL03</name>
    <dbReference type="NCBI Taxonomy" id="1114964"/>
    <lineage>
        <taxon>Bacteria</taxon>
        <taxon>Pseudomonadati</taxon>
        <taxon>Pseudomonadota</taxon>
        <taxon>Alphaproteobacteria</taxon>
        <taxon>Sphingomonadales</taxon>
        <taxon>Sphingomonadaceae</taxon>
        <taxon>Sphingobium</taxon>
    </lineage>
</organism>
<sequence length="341" mass="38034">MESFVMIEPASNSGGRRPPFTGYFKLIYVCADLEKSAPAFFNAFGTHEFDTRRDVILKTPDGGEAVVDMSSAWIGALQADLVQAKSDSSGYFAAQNDRPKLHSTGRLFASTEDAEAMVSRTGGLGYAVRPLADNPEGRLFSIDSAILGHSIEGIVLPEAERERLQRLPGIGTQQSFDKGQAPFPGFYQFTYITNDFDKAKAVLCDLHGMKSFMEFTPLEVPLKDNQIGRMNCALSYVGAMEIEVMNPVDGAVQIYTDMMPESDFVIRHHHISRLFADYDSFEGRGREFAAWSHPPIADNFPGERDVSRFYYVDCREETGHYLESAIFDGDTRAWIDTIPRI</sequence>
<accession>T0GDR4</accession>
<dbReference type="OrthoDB" id="7502352at2"/>
<evidence type="ECO:0000313" key="1">
    <source>
        <dbReference type="EMBL" id="EQB01891.1"/>
    </source>
</evidence>
<dbReference type="EMBL" id="ATIB01000054">
    <property type="protein sequence ID" value="EQB01891.1"/>
    <property type="molecule type" value="Genomic_DNA"/>
</dbReference>